<dbReference type="Gene3D" id="1.10.3660.10">
    <property type="entry name" value="6-phosphogluconate dehydrogenase C-terminal like domain"/>
    <property type="match status" value="1"/>
</dbReference>
<keyword evidence="7" id="KW-0520">NAD</keyword>
<dbReference type="PANTHER" id="PTHR21363">
    <property type="entry name" value="PREPHENATE DEHYDROGENASE"/>
    <property type="match status" value="1"/>
</dbReference>
<dbReference type="UniPathway" id="UPA00122">
    <property type="reaction ID" value="UER00961"/>
</dbReference>
<dbReference type="AlphaFoldDB" id="A0A1B0ZIA1"/>
<evidence type="ECO:0000256" key="8">
    <source>
        <dbReference type="ARBA" id="ARBA00023141"/>
    </source>
</evidence>
<dbReference type="EC" id="1.3.1.12" evidence="3"/>
<dbReference type="GO" id="GO:0008977">
    <property type="term" value="F:prephenate dehydrogenase (NAD+) activity"/>
    <property type="evidence" value="ECO:0007669"/>
    <property type="project" value="UniProtKB-EC"/>
</dbReference>
<keyword evidence="8" id="KW-0028">Amino-acid biosynthesis</keyword>
<evidence type="ECO:0000256" key="4">
    <source>
        <dbReference type="ARBA" id="ARBA00016891"/>
    </source>
</evidence>
<keyword evidence="8" id="KW-0057">Aromatic amino acid biosynthesis</keyword>
<organism evidence="12 13">
    <name type="scientific">Dermabacter vaginalis</name>
    <dbReference type="NCBI Taxonomy" id="1630135"/>
    <lineage>
        <taxon>Bacteria</taxon>
        <taxon>Bacillati</taxon>
        <taxon>Actinomycetota</taxon>
        <taxon>Actinomycetes</taxon>
        <taxon>Micrococcales</taxon>
        <taxon>Dermabacteraceae</taxon>
        <taxon>Dermabacter</taxon>
    </lineage>
</organism>
<dbReference type="EMBL" id="CP012117">
    <property type="protein sequence ID" value="ANP27678.1"/>
    <property type="molecule type" value="Genomic_DNA"/>
</dbReference>
<evidence type="ECO:0000256" key="9">
    <source>
        <dbReference type="ARBA" id="ARBA00049260"/>
    </source>
</evidence>
<dbReference type="PANTHER" id="PTHR21363:SF0">
    <property type="entry name" value="PREPHENATE DEHYDROGENASE [NADP(+)]"/>
    <property type="match status" value="1"/>
</dbReference>
<dbReference type="STRING" id="1630135.DAD186_11280"/>
<dbReference type="NCBIfam" id="NF005112">
    <property type="entry name" value="PRK06545.2-4"/>
    <property type="match status" value="1"/>
</dbReference>
<comment type="pathway">
    <text evidence="1">Amino-acid biosynthesis; L-tyrosine biosynthesis; (4-hydroxyphenyl)pyruvate from prephenate (NAD(+) route): step 1/1.</text>
</comment>
<dbReference type="InterPro" id="IPR003099">
    <property type="entry name" value="Prephen_DH"/>
</dbReference>
<dbReference type="PATRIC" id="fig|1630135.4.peg.1130"/>
<gene>
    <name evidence="12" type="ORF">DAD186_11280</name>
</gene>
<evidence type="ECO:0000313" key="12">
    <source>
        <dbReference type="EMBL" id="ANP27678.1"/>
    </source>
</evidence>
<dbReference type="InterPro" id="IPR008927">
    <property type="entry name" value="6-PGluconate_DH-like_C_sf"/>
</dbReference>
<evidence type="ECO:0000256" key="1">
    <source>
        <dbReference type="ARBA" id="ARBA00005067"/>
    </source>
</evidence>
<evidence type="ECO:0000256" key="2">
    <source>
        <dbReference type="ARBA" id="ARBA00007964"/>
    </source>
</evidence>
<dbReference type="InterPro" id="IPR002912">
    <property type="entry name" value="ACT_dom"/>
</dbReference>
<dbReference type="PROSITE" id="PS51671">
    <property type="entry name" value="ACT"/>
    <property type="match status" value="1"/>
</dbReference>
<name>A0A1B0ZIA1_9MICO</name>
<feature type="domain" description="Prephenate/arogenate dehydrogenase" evidence="10">
    <location>
        <begin position="14"/>
        <end position="299"/>
    </location>
</feature>
<evidence type="ECO:0000256" key="3">
    <source>
        <dbReference type="ARBA" id="ARBA00012068"/>
    </source>
</evidence>
<comment type="similarity">
    <text evidence="2">Belongs to the prephenate/arogenate dehydrogenase family.</text>
</comment>
<dbReference type="KEGG" id="dva:DAD186_11280"/>
<dbReference type="GO" id="GO:0070403">
    <property type="term" value="F:NAD+ binding"/>
    <property type="evidence" value="ECO:0007669"/>
    <property type="project" value="InterPro"/>
</dbReference>
<dbReference type="NCBIfam" id="NF005111">
    <property type="entry name" value="PRK06545.2-3"/>
    <property type="match status" value="1"/>
</dbReference>
<dbReference type="InterPro" id="IPR046825">
    <property type="entry name" value="PDH_C"/>
</dbReference>
<comment type="catalytic activity">
    <reaction evidence="9">
        <text>prephenate + NAD(+) = 3-(4-hydroxyphenyl)pyruvate + CO2 + NADH</text>
        <dbReference type="Rhea" id="RHEA:13869"/>
        <dbReference type="ChEBI" id="CHEBI:16526"/>
        <dbReference type="ChEBI" id="CHEBI:29934"/>
        <dbReference type="ChEBI" id="CHEBI:36242"/>
        <dbReference type="ChEBI" id="CHEBI:57540"/>
        <dbReference type="ChEBI" id="CHEBI:57945"/>
        <dbReference type="EC" id="1.3.1.12"/>
    </reaction>
</comment>
<dbReference type="RefSeq" id="WP_065247840.1">
    <property type="nucleotide sequence ID" value="NZ_CP012117.1"/>
</dbReference>
<dbReference type="Proteomes" id="UP000092596">
    <property type="component" value="Chromosome"/>
</dbReference>
<dbReference type="SUPFAM" id="SSF51735">
    <property type="entry name" value="NAD(P)-binding Rossmann-fold domains"/>
    <property type="match status" value="1"/>
</dbReference>
<dbReference type="InterPro" id="IPR036291">
    <property type="entry name" value="NAD(P)-bd_dom_sf"/>
</dbReference>
<dbReference type="InterPro" id="IPR046826">
    <property type="entry name" value="PDH_N"/>
</dbReference>
<feature type="domain" description="ACT" evidence="11">
    <location>
        <begin position="308"/>
        <end position="377"/>
    </location>
</feature>
<proteinExistence type="inferred from homology"/>
<protein>
    <recommendedName>
        <fullName evidence="4">Prephenate dehydrogenase</fullName>
        <ecNumber evidence="3">1.3.1.12</ecNumber>
    </recommendedName>
</protein>
<sequence length="377" mass="39468">MSTEAERETIALEGPILVIGAGLIGGSIGMALAHAGLDVLVRDSSPGTTLLACELGAGRQEERDDSPQLVVVATPPDVSARIVLEALEEFPEACVLDVASVKQHIAEEILAGARARGLDSSRYVGTHPMAGREVAGVVAARGDLFRGRAFVVVPTPATSPRSYALAKLLGIELGAAVVEIDPDAHDEAVAYVSHVPQIVASLLAGRLTSASEAALGLSGQGLRDTTRIAASDPRLWVEILSANAGRIAPILRALGEDLAELTRALEVLNEPDPQPGSRARIARAIASGNDGVARIPGKHGGGAENFCKLTVLVPDEPGELARLLGDMGEEQINLEDLRLEHSLGQRVGLAHVSVMRADEQRLTAMLEKRGWARAGTE</sequence>
<dbReference type="InterPro" id="IPR050812">
    <property type="entry name" value="Preph/Arog_dehydrog"/>
</dbReference>
<evidence type="ECO:0000256" key="6">
    <source>
        <dbReference type="ARBA" id="ARBA00023002"/>
    </source>
</evidence>
<evidence type="ECO:0000313" key="13">
    <source>
        <dbReference type="Proteomes" id="UP000092596"/>
    </source>
</evidence>
<dbReference type="GO" id="GO:0006571">
    <property type="term" value="P:tyrosine biosynthetic process"/>
    <property type="evidence" value="ECO:0007669"/>
    <property type="project" value="UniProtKB-UniPathway"/>
</dbReference>
<keyword evidence="5" id="KW-0827">Tyrosine biosynthesis</keyword>
<evidence type="ECO:0000256" key="7">
    <source>
        <dbReference type="ARBA" id="ARBA00023027"/>
    </source>
</evidence>
<accession>A0A1B0ZIA1</accession>
<dbReference type="GO" id="GO:0004665">
    <property type="term" value="F:prephenate dehydrogenase (NADP+) activity"/>
    <property type="evidence" value="ECO:0007669"/>
    <property type="project" value="InterPro"/>
</dbReference>
<evidence type="ECO:0000259" key="10">
    <source>
        <dbReference type="PROSITE" id="PS51176"/>
    </source>
</evidence>
<evidence type="ECO:0000259" key="11">
    <source>
        <dbReference type="PROSITE" id="PS51671"/>
    </source>
</evidence>
<dbReference type="InterPro" id="IPR045865">
    <property type="entry name" value="ACT-like_dom_sf"/>
</dbReference>
<evidence type="ECO:0000256" key="5">
    <source>
        <dbReference type="ARBA" id="ARBA00022498"/>
    </source>
</evidence>
<dbReference type="Gene3D" id="3.40.50.720">
    <property type="entry name" value="NAD(P)-binding Rossmann-like Domain"/>
    <property type="match status" value="1"/>
</dbReference>
<dbReference type="SUPFAM" id="SSF48179">
    <property type="entry name" value="6-phosphogluconate dehydrogenase C-terminal domain-like"/>
    <property type="match status" value="1"/>
</dbReference>
<dbReference type="SUPFAM" id="SSF55021">
    <property type="entry name" value="ACT-like"/>
    <property type="match status" value="1"/>
</dbReference>
<reference evidence="12 13" key="1">
    <citation type="submission" date="2015-06" db="EMBL/GenBank/DDBJ databases">
        <title>Investigation of pathophysiology for high-risk pregnancy and development of treatment modality based on it.</title>
        <authorList>
            <person name="Kim B.-C."/>
            <person name="Lim S."/>
        </authorList>
    </citation>
    <scope>NUCLEOTIDE SEQUENCE [LARGE SCALE GENOMIC DNA]</scope>
    <source>
        <strain evidence="12 13">AD1-86</strain>
    </source>
</reference>
<dbReference type="PROSITE" id="PS51176">
    <property type="entry name" value="PDH_ADH"/>
    <property type="match status" value="1"/>
</dbReference>
<keyword evidence="6 12" id="KW-0560">Oxidoreductase</keyword>
<dbReference type="Pfam" id="PF02153">
    <property type="entry name" value="PDH_N"/>
    <property type="match status" value="1"/>
</dbReference>
<dbReference type="Pfam" id="PF20463">
    <property type="entry name" value="PDH_C"/>
    <property type="match status" value="1"/>
</dbReference>